<feature type="region of interest" description="Disordered" evidence="10">
    <location>
        <begin position="112"/>
        <end position="173"/>
    </location>
</feature>
<dbReference type="AlphaFoldDB" id="A0A1E3PV62"/>
<dbReference type="GO" id="GO:0005730">
    <property type="term" value="C:nucleolus"/>
    <property type="evidence" value="ECO:0007669"/>
    <property type="project" value="UniProtKB-SubCell"/>
</dbReference>
<comment type="similarity">
    <text evidence="3">Belongs to the RRM RBM34 family.</text>
</comment>
<dbReference type="OrthoDB" id="442677at2759"/>
<evidence type="ECO:0000256" key="8">
    <source>
        <dbReference type="ARBA" id="ARBA00023242"/>
    </source>
</evidence>
<feature type="compositionally biased region" description="Acidic residues" evidence="10">
    <location>
        <begin position="163"/>
        <end position="172"/>
    </location>
</feature>
<dbReference type="Proteomes" id="UP000094385">
    <property type="component" value="Unassembled WGS sequence"/>
</dbReference>
<comment type="function">
    <text evidence="1">Involved in pre-25S rRNA processing.</text>
</comment>
<keyword evidence="13" id="KW-1185">Reference proteome</keyword>
<dbReference type="InterPro" id="IPR000504">
    <property type="entry name" value="RRM_dom"/>
</dbReference>
<accession>A0A1E3PV62</accession>
<comment type="subcellular location">
    <subcellularLocation>
        <location evidence="2">Nucleus</location>
        <location evidence="2">Nucleolus</location>
    </subcellularLocation>
</comment>
<evidence type="ECO:0000256" key="7">
    <source>
        <dbReference type="ARBA" id="ARBA00022884"/>
    </source>
</evidence>
<proteinExistence type="inferred from homology"/>
<dbReference type="Pfam" id="PF00076">
    <property type="entry name" value="RRM_1"/>
    <property type="match status" value="1"/>
</dbReference>
<evidence type="ECO:0000256" key="4">
    <source>
        <dbReference type="ARBA" id="ARBA00015520"/>
    </source>
</evidence>
<dbReference type="SMART" id="SM00360">
    <property type="entry name" value="RRM"/>
    <property type="match status" value="2"/>
</dbReference>
<evidence type="ECO:0000256" key="10">
    <source>
        <dbReference type="SAM" id="MobiDB-lite"/>
    </source>
</evidence>
<dbReference type="InterPro" id="IPR047189">
    <property type="entry name" value="RRM2_Nop12p-like"/>
</dbReference>
<feature type="compositionally biased region" description="Low complexity" evidence="10">
    <location>
        <begin position="135"/>
        <end position="147"/>
    </location>
</feature>
<organism evidence="12 13">
    <name type="scientific">Lipomyces starkeyi NRRL Y-11557</name>
    <dbReference type="NCBI Taxonomy" id="675824"/>
    <lineage>
        <taxon>Eukaryota</taxon>
        <taxon>Fungi</taxon>
        <taxon>Dikarya</taxon>
        <taxon>Ascomycota</taxon>
        <taxon>Saccharomycotina</taxon>
        <taxon>Lipomycetes</taxon>
        <taxon>Lipomycetales</taxon>
        <taxon>Lipomycetaceae</taxon>
        <taxon>Lipomyces</taxon>
    </lineage>
</organism>
<name>A0A1E3PV62_LIPST</name>
<dbReference type="EMBL" id="KV454304">
    <property type="protein sequence ID" value="ODQ69220.1"/>
    <property type="molecule type" value="Genomic_DNA"/>
</dbReference>
<dbReference type="CDD" id="cd12670">
    <property type="entry name" value="RRM2_Nop12p_like"/>
    <property type="match status" value="1"/>
</dbReference>
<dbReference type="PROSITE" id="PS50102">
    <property type="entry name" value="RRM"/>
    <property type="match status" value="2"/>
</dbReference>
<feature type="compositionally biased region" description="Basic and acidic residues" evidence="10">
    <location>
        <begin position="70"/>
        <end position="79"/>
    </location>
</feature>
<evidence type="ECO:0000256" key="2">
    <source>
        <dbReference type="ARBA" id="ARBA00004604"/>
    </source>
</evidence>
<dbReference type="SUPFAM" id="SSF54928">
    <property type="entry name" value="RNA-binding domain, RBD"/>
    <property type="match status" value="2"/>
</dbReference>
<dbReference type="InterPro" id="IPR012677">
    <property type="entry name" value="Nucleotide-bd_a/b_plait_sf"/>
</dbReference>
<dbReference type="InterPro" id="IPR035979">
    <property type="entry name" value="RBD_domain_sf"/>
</dbReference>
<keyword evidence="5" id="KW-0690">Ribosome biogenesis</keyword>
<feature type="compositionally biased region" description="Acidic residues" evidence="10">
    <location>
        <begin position="53"/>
        <end position="69"/>
    </location>
</feature>
<keyword evidence="7 9" id="KW-0694">RNA-binding</keyword>
<evidence type="ECO:0000259" key="11">
    <source>
        <dbReference type="PROSITE" id="PS50102"/>
    </source>
</evidence>
<evidence type="ECO:0000256" key="9">
    <source>
        <dbReference type="PROSITE-ProRule" id="PRU00176"/>
    </source>
</evidence>
<sequence>MVPLFGELDASKADPTVLSLFSSSDGPVTKPSRSKRVKPDAEVGTASTNDGDQFSDLEEILNAPEDEVQPEERKSNDKNSRKRKKLHVADVGYDDDETIAEIEDKYLQKLLDQENAAPKHGTKSKKSKRKEDDASNIAEANEVNNAAMGDVDGSDGPGNQEEGSGDVEDEENNTPLASELVHESLLNEDDEVLKAKRTAFVGNIPSNAISSQSDYATLKKHFAQYGKITSIRFRSIAFSEMLPRKVAFIKQKLHDKRHTVNAYVVYDSEDSARLSLQSNGIVLLDHHIRVDSVAHPAKQDVKRSVFIGNLDFEAEEEALWEHFGKVGEIEYVRIIRDSKTNVGKGFAYVQFKDSMYVVKALLLNDKKMGSRKLRVTRARPIRTPTTKVKRPFPKSGLPKLDPDTKAQMGRAKKIVGKAERAQLSSVIEGERATQASGPSLKAGRSGQKKGKPRIRARSTAFKRNRKEGGDRMKAKV</sequence>
<dbReference type="PANTHER" id="PTHR23236">
    <property type="entry name" value="EUKARYOTIC TRANSLATION INITIATION FACTOR 4B/4H"/>
    <property type="match status" value="1"/>
</dbReference>
<evidence type="ECO:0000313" key="13">
    <source>
        <dbReference type="Proteomes" id="UP000094385"/>
    </source>
</evidence>
<keyword evidence="6" id="KW-0698">rRNA processing</keyword>
<dbReference type="Gene3D" id="3.30.70.330">
    <property type="match status" value="2"/>
</dbReference>
<feature type="domain" description="RRM" evidence="11">
    <location>
        <begin position="197"/>
        <end position="295"/>
    </location>
</feature>
<evidence type="ECO:0000256" key="1">
    <source>
        <dbReference type="ARBA" id="ARBA00002475"/>
    </source>
</evidence>
<reference evidence="12 13" key="1">
    <citation type="journal article" date="2016" name="Proc. Natl. Acad. Sci. U.S.A.">
        <title>Comparative genomics of biotechnologically important yeasts.</title>
        <authorList>
            <person name="Riley R."/>
            <person name="Haridas S."/>
            <person name="Wolfe K.H."/>
            <person name="Lopes M.R."/>
            <person name="Hittinger C.T."/>
            <person name="Goeker M."/>
            <person name="Salamov A.A."/>
            <person name="Wisecaver J.H."/>
            <person name="Long T.M."/>
            <person name="Calvey C.H."/>
            <person name="Aerts A.L."/>
            <person name="Barry K.W."/>
            <person name="Choi C."/>
            <person name="Clum A."/>
            <person name="Coughlan A.Y."/>
            <person name="Deshpande S."/>
            <person name="Douglass A.P."/>
            <person name="Hanson S.J."/>
            <person name="Klenk H.-P."/>
            <person name="LaButti K.M."/>
            <person name="Lapidus A."/>
            <person name="Lindquist E.A."/>
            <person name="Lipzen A.M."/>
            <person name="Meier-Kolthoff J.P."/>
            <person name="Ohm R.A."/>
            <person name="Otillar R.P."/>
            <person name="Pangilinan J.L."/>
            <person name="Peng Y."/>
            <person name="Rokas A."/>
            <person name="Rosa C.A."/>
            <person name="Scheuner C."/>
            <person name="Sibirny A.A."/>
            <person name="Slot J.C."/>
            <person name="Stielow J.B."/>
            <person name="Sun H."/>
            <person name="Kurtzman C.P."/>
            <person name="Blackwell M."/>
            <person name="Grigoriev I.V."/>
            <person name="Jeffries T.W."/>
        </authorList>
    </citation>
    <scope>NUCLEOTIDE SEQUENCE [LARGE SCALE GENOMIC DNA]</scope>
    <source>
        <strain evidence="12 13">NRRL Y-11557</strain>
    </source>
</reference>
<evidence type="ECO:0000256" key="5">
    <source>
        <dbReference type="ARBA" id="ARBA00022517"/>
    </source>
</evidence>
<dbReference type="GO" id="GO:0019843">
    <property type="term" value="F:rRNA binding"/>
    <property type="evidence" value="ECO:0007669"/>
    <property type="project" value="TreeGrafter"/>
</dbReference>
<protein>
    <recommendedName>
        <fullName evidence="4">Nucleolar protein 12</fullName>
    </recommendedName>
</protein>
<gene>
    <name evidence="12" type="ORF">LIPSTDRAFT_66401</name>
</gene>
<feature type="region of interest" description="Disordered" evidence="10">
    <location>
        <begin position="386"/>
        <end position="406"/>
    </location>
</feature>
<evidence type="ECO:0000256" key="6">
    <source>
        <dbReference type="ARBA" id="ARBA00022552"/>
    </source>
</evidence>
<feature type="region of interest" description="Disordered" evidence="10">
    <location>
        <begin position="15"/>
        <end position="98"/>
    </location>
</feature>
<dbReference type="STRING" id="675824.A0A1E3PV62"/>
<keyword evidence="8" id="KW-0539">Nucleus</keyword>
<dbReference type="GO" id="GO:0000463">
    <property type="term" value="P:maturation of LSU-rRNA from tricistronic rRNA transcript (SSU-rRNA, 5.8S rRNA, LSU-rRNA)"/>
    <property type="evidence" value="ECO:0007669"/>
    <property type="project" value="TreeGrafter"/>
</dbReference>
<feature type="compositionally biased region" description="Basic and acidic residues" evidence="10">
    <location>
        <begin position="466"/>
        <end position="476"/>
    </location>
</feature>
<evidence type="ECO:0000313" key="12">
    <source>
        <dbReference type="EMBL" id="ODQ69220.1"/>
    </source>
</evidence>
<dbReference type="PANTHER" id="PTHR23236:SF25">
    <property type="entry name" value="RNA-BINDING PROTEIN 34"/>
    <property type="match status" value="1"/>
</dbReference>
<feature type="domain" description="RRM" evidence="11">
    <location>
        <begin position="303"/>
        <end position="380"/>
    </location>
</feature>
<feature type="compositionally biased region" description="Basic residues" evidence="10">
    <location>
        <begin position="446"/>
        <end position="465"/>
    </location>
</feature>
<feature type="region of interest" description="Disordered" evidence="10">
    <location>
        <begin position="425"/>
        <end position="476"/>
    </location>
</feature>
<evidence type="ECO:0000256" key="3">
    <source>
        <dbReference type="ARBA" id="ARBA00007077"/>
    </source>
</evidence>